<comment type="similarity">
    <text evidence="2 4">Belongs to the short-chain dehydrogenases/reductases (SDR) family.</text>
</comment>
<dbReference type="PANTHER" id="PTHR43899:SF13">
    <property type="entry name" value="RH59310P"/>
    <property type="match status" value="1"/>
</dbReference>
<dbReference type="AlphaFoldDB" id="A0A0B2VR60"/>
<reference evidence="5 7" key="1">
    <citation type="submission" date="2014-11" db="EMBL/GenBank/DDBJ databases">
        <title>Genetic blueprint of the zoonotic pathogen Toxocara canis.</title>
        <authorList>
            <person name="Zhu X.-Q."/>
            <person name="Korhonen P.K."/>
            <person name="Cai H."/>
            <person name="Young N.D."/>
            <person name="Nejsum P."/>
            <person name="von Samson-Himmelstjerna G."/>
            <person name="Boag P.R."/>
            <person name="Tan P."/>
            <person name="Li Q."/>
            <person name="Min J."/>
            <person name="Yang Y."/>
            <person name="Wang X."/>
            <person name="Fang X."/>
            <person name="Hall R.S."/>
            <person name="Hofmann A."/>
            <person name="Sternberg P.W."/>
            <person name="Jex A.R."/>
            <person name="Gasser R.B."/>
        </authorList>
    </citation>
    <scope>NUCLEOTIDE SEQUENCE [LARGE SCALE GENOMIC DNA]</scope>
    <source>
        <strain evidence="5">PN_DK_2014</strain>
    </source>
</reference>
<proteinExistence type="inferred from homology"/>
<evidence type="ECO:0000313" key="7">
    <source>
        <dbReference type="Proteomes" id="UP000031036"/>
    </source>
</evidence>
<dbReference type="SUPFAM" id="SSF51735">
    <property type="entry name" value="NAD(P)-binding Rossmann-fold domains"/>
    <property type="match status" value="1"/>
</dbReference>
<protein>
    <submittedName>
        <fullName evidence="5">Putative oxidoreductase dhs-27</fullName>
    </submittedName>
</protein>
<dbReference type="PIRSF" id="PIRSF000126">
    <property type="entry name" value="11-beta-HSD1"/>
    <property type="match status" value="1"/>
</dbReference>
<organism evidence="5 7">
    <name type="scientific">Toxocara canis</name>
    <name type="common">Canine roundworm</name>
    <dbReference type="NCBI Taxonomy" id="6265"/>
    <lineage>
        <taxon>Eukaryota</taxon>
        <taxon>Metazoa</taxon>
        <taxon>Ecdysozoa</taxon>
        <taxon>Nematoda</taxon>
        <taxon>Chromadorea</taxon>
        <taxon>Rhabditida</taxon>
        <taxon>Spirurina</taxon>
        <taxon>Ascaridomorpha</taxon>
        <taxon>Ascaridoidea</taxon>
        <taxon>Toxocaridae</taxon>
        <taxon>Toxocara</taxon>
    </lineage>
</organism>
<dbReference type="GO" id="GO:0016491">
    <property type="term" value="F:oxidoreductase activity"/>
    <property type="evidence" value="ECO:0007669"/>
    <property type="project" value="UniProtKB-KW"/>
</dbReference>
<dbReference type="InterPro" id="IPR051019">
    <property type="entry name" value="VLCFA-Steroid_DH"/>
</dbReference>
<comment type="subcellular location">
    <subcellularLocation>
        <location evidence="1">Endoplasmic reticulum</location>
    </subcellularLocation>
</comment>
<keyword evidence="3" id="KW-0560">Oxidoreductase</keyword>
<dbReference type="PANTHER" id="PTHR43899">
    <property type="entry name" value="RH59310P"/>
    <property type="match status" value="1"/>
</dbReference>
<sequence length="321" mass="35940">MMISLAGAYDLLNLCVKSYVIVRIMKAVFVIFKSILIHYVSPEHDISDLKEMWTVVTGCTDGIGRAYIQELAISRGMRKFFLIGRSVEKLRVVKIEMEERYGAEIKTHVFDFEKDHMEILQETLKGLEVGILVNCAGIAPHLVASHMELPDGLPSRILRVNLLSTVKMIETVMPGMVQRNRGIIVNMSSITGWRPLPYMSAYPASKAAINFFSDALRDELKHTNVRVQCLIPLLVATKIASYSPEDEPSVLVVSAKDYVRQAVRIIGKSSPTTGCVTHDVEVALASLIGFWTFKQVFVPFGILGIHRKRVADYAKRMKLDG</sequence>
<evidence type="ECO:0000313" key="6">
    <source>
        <dbReference type="EMBL" id="VDM46765.1"/>
    </source>
</evidence>
<dbReference type="GO" id="GO:0005783">
    <property type="term" value="C:endoplasmic reticulum"/>
    <property type="evidence" value="ECO:0007669"/>
    <property type="project" value="UniProtKB-SubCell"/>
</dbReference>
<evidence type="ECO:0000256" key="1">
    <source>
        <dbReference type="ARBA" id="ARBA00004240"/>
    </source>
</evidence>
<dbReference type="PRINTS" id="PR00080">
    <property type="entry name" value="SDRFAMILY"/>
</dbReference>
<dbReference type="PROSITE" id="PS00061">
    <property type="entry name" value="ADH_SHORT"/>
    <property type="match status" value="1"/>
</dbReference>
<evidence type="ECO:0000256" key="3">
    <source>
        <dbReference type="ARBA" id="ARBA00023002"/>
    </source>
</evidence>
<dbReference type="Proteomes" id="UP000031036">
    <property type="component" value="Unassembled WGS sequence"/>
</dbReference>
<dbReference type="EMBL" id="UYWY01022870">
    <property type="protein sequence ID" value="VDM46765.1"/>
    <property type="molecule type" value="Genomic_DNA"/>
</dbReference>
<evidence type="ECO:0000313" key="5">
    <source>
        <dbReference type="EMBL" id="KHN83779.1"/>
    </source>
</evidence>
<name>A0A0B2VR60_TOXCA</name>
<dbReference type="CDD" id="cd05356">
    <property type="entry name" value="17beta-HSD1_like_SDR_c"/>
    <property type="match status" value="1"/>
</dbReference>
<accession>A0A0B2VR60</accession>
<dbReference type="Pfam" id="PF00106">
    <property type="entry name" value="adh_short"/>
    <property type="match status" value="1"/>
</dbReference>
<evidence type="ECO:0000256" key="2">
    <source>
        <dbReference type="ARBA" id="ARBA00006484"/>
    </source>
</evidence>
<dbReference type="OrthoDB" id="5545019at2759"/>
<reference evidence="6" key="2">
    <citation type="submission" date="2018-11" db="EMBL/GenBank/DDBJ databases">
        <authorList>
            <consortium name="Pathogen Informatics"/>
        </authorList>
    </citation>
    <scope>NUCLEOTIDE SEQUENCE [LARGE SCALE GENOMIC DNA]</scope>
</reference>
<evidence type="ECO:0000256" key="4">
    <source>
        <dbReference type="RuleBase" id="RU000363"/>
    </source>
</evidence>
<keyword evidence="7" id="KW-1185">Reference proteome</keyword>
<dbReference type="PRINTS" id="PR00081">
    <property type="entry name" value="GDHRDH"/>
</dbReference>
<dbReference type="InterPro" id="IPR020904">
    <property type="entry name" value="Sc_DH/Rdtase_CS"/>
</dbReference>
<dbReference type="Gene3D" id="3.40.50.720">
    <property type="entry name" value="NAD(P)-binding Rossmann-like Domain"/>
    <property type="match status" value="1"/>
</dbReference>
<dbReference type="STRING" id="6265.A0A0B2VR60"/>
<dbReference type="OMA" id="HLEQRTT"/>
<dbReference type="InterPro" id="IPR036291">
    <property type="entry name" value="NAD(P)-bd_dom_sf"/>
</dbReference>
<dbReference type="InterPro" id="IPR002347">
    <property type="entry name" value="SDR_fam"/>
</dbReference>
<dbReference type="EMBL" id="JPKZ01001137">
    <property type="protein sequence ID" value="KHN83779.1"/>
    <property type="molecule type" value="Genomic_DNA"/>
</dbReference>
<gene>
    <name evidence="5" type="primary">dhs-27</name>
    <name evidence="5" type="ORF">Tcan_13635</name>
    <name evidence="6" type="ORF">TCNE_LOCUS15444</name>
</gene>